<dbReference type="Proteomes" id="UP001238163">
    <property type="component" value="Unassembled WGS sequence"/>
</dbReference>
<reference evidence="1" key="1">
    <citation type="submission" date="2023-07" db="EMBL/GenBank/DDBJ databases">
        <title>Genomic Encyclopedia of Type Strains, Phase IV (KMG-IV): sequencing the most valuable type-strain genomes for metagenomic binning, comparative biology and taxonomic classification.</title>
        <authorList>
            <person name="Goeker M."/>
        </authorList>
    </citation>
    <scope>NUCLEOTIDE SEQUENCE</scope>
    <source>
        <strain evidence="1">DSM 24202</strain>
    </source>
</reference>
<name>A0AAE3VHP9_9BACT</name>
<evidence type="ECO:0000313" key="1">
    <source>
        <dbReference type="EMBL" id="MDQ0290827.1"/>
    </source>
</evidence>
<comment type="caution">
    <text evidence="1">The sequence shown here is derived from an EMBL/GenBank/DDBJ whole genome shotgun (WGS) entry which is preliminary data.</text>
</comment>
<keyword evidence="2" id="KW-1185">Reference proteome</keyword>
<proteinExistence type="predicted"/>
<gene>
    <name evidence="1" type="ORF">J3R75_002934</name>
</gene>
<dbReference type="AlphaFoldDB" id="A0AAE3VHP9"/>
<dbReference type="EMBL" id="JAUSVL010000001">
    <property type="protein sequence ID" value="MDQ0290827.1"/>
    <property type="molecule type" value="Genomic_DNA"/>
</dbReference>
<evidence type="ECO:0000313" key="2">
    <source>
        <dbReference type="Proteomes" id="UP001238163"/>
    </source>
</evidence>
<organism evidence="1 2">
    <name type="scientific">Oligosphaera ethanolica</name>
    <dbReference type="NCBI Taxonomy" id="760260"/>
    <lineage>
        <taxon>Bacteria</taxon>
        <taxon>Pseudomonadati</taxon>
        <taxon>Lentisphaerota</taxon>
        <taxon>Oligosphaeria</taxon>
        <taxon>Oligosphaerales</taxon>
        <taxon>Oligosphaeraceae</taxon>
        <taxon>Oligosphaera</taxon>
    </lineage>
</organism>
<sequence>MPTLKPVKSARELVDLYYHDLRSHLLEAAATFDRIERAGALPEDDCRLQELRAAAAVVLDSQPDRAQRFLTALSKPATMNITSR</sequence>
<dbReference type="RefSeq" id="WP_307262765.1">
    <property type="nucleotide sequence ID" value="NZ_JAUSVL010000001.1"/>
</dbReference>
<accession>A0AAE3VHP9</accession>
<protein>
    <submittedName>
        <fullName evidence="1">Ribosome-binding protein aMBF1 (Putative translation factor)</fullName>
    </submittedName>
</protein>